<evidence type="ECO:0000259" key="5">
    <source>
        <dbReference type="PROSITE" id="PS51767"/>
    </source>
</evidence>
<dbReference type="RefSeq" id="XP_014173516.1">
    <property type="nucleotide sequence ID" value="XM_014318041.1"/>
</dbReference>
<dbReference type="InParanoid" id="F0XF36"/>
<dbReference type="eggNOG" id="KOG1339">
    <property type="taxonomic scope" value="Eukaryota"/>
</dbReference>
<dbReference type="InterPro" id="IPR001461">
    <property type="entry name" value="Aspartic_peptidase_A1"/>
</dbReference>
<dbReference type="PANTHER" id="PTHR47966:SF68">
    <property type="entry name" value="PEPTIDASE A1 DOMAIN-CONTAINING PROTEIN"/>
    <property type="match status" value="1"/>
</dbReference>
<dbReference type="InterPro" id="IPR034164">
    <property type="entry name" value="Pepsin-like_dom"/>
</dbReference>
<evidence type="ECO:0000256" key="2">
    <source>
        <dbReference type="PIRSR" id="PIRSR601461-1"/>
    </source>
</evidence>
<feature type="signal peptide" evidence="4">
    <location>
        <begin position="1"/>
        <end position="15"/>
    </location>
</feature>
<keyword evidence="4" id="KW-0732">Signal</keyword>
<dbReference type="Pfam" id="PF00026">
    <property type="entry name" value="Asp"/>
    <property type="match status" value="1"/>
</dbReference>
<keyword evidence="3" id="KW-1015">Disulfide bond</keyword>
<evidence type="ECO:0000256" key="1">
    <source>
        <dbReference type="ARBA" id="ARBA00007447"/>
    </source>
</evidence>
<dbReference type="SUPFAM" id="SSF50630">
    <property type="entry name" value="Acid proteases"/>
    <property type="match status" value="1"/>
</dbReference>
<evidence type="ECO:0000256" key="3">
    <source>
        <dbReference type="PIRSR" id="PIRSR601461-2"/>
    </source>
</evidence>
<feature type="domain" description="Peptidase A1" evidence="5">
    <location>
        <begin position="29"/>
        <end position="374"/>
    </location>
</feature>
<dbReference type="PROSITE" id="PS51767">
    <property type="entry name" value="PEPTIDASE_A1"/>
    <property type="match status" value="1"/>
</dbReference>
<comment type="similarity">
    <text evidence="1">Belongs to the peptidase A1 family.</text>
</comment>
<dbReference type="STRING" id="655863.F0XF36"/>
<gene>
    <name evidence="6" type="ORF">CMQ_962</name>
</gene>
<keyword evidence="7" id="KW-1185">Reference proteome</keyword>
<proteinExistence type="inferred from homology"/>
<evidence type="ECO:0000256" key="4">
    <source>
        <dbReference type="SAM" id="SignalP"/>
    </source>
</evidence>
<protein>
    <submittedName>
        <fullName evidence="6">Pepsinogen c</fullName>
    </submittedName>
</protein>
<dbReference type="PRINTS" id="PR00792">
    <property type="entry name" value="PEPSIN"/>
</dbReference>
<dbReference type="CDD" id="cd05471">
    <property type="entry name" value="pepsin_like"/>
    <property type="match status" value="1"/>
</dbReference>
<sequence>MKSVLPLACLPGTLAAVFELPVWIRNTYAVVEIEAGTPPVSHYLEFDTGSSSTWMASSDCVADPSACPNSSGYKRPGYDASASSTSSSLNTTASIGYLGGTTGGSGAKDMFAMPSAPKDTWAQTFLAVNESSFAALPGDGFLGLAFSTIAEGETTTLVETMMQDGLLDEPRFALYRGSETNDTGSSPGNGMLTVGGSHEDKYVNGSLAWTQLQYPGSEAQLWRTAMQSVVSRRPNTANTTFLDVNDCWAVFDTGAGGITVPDRLIDQIYESIGMNYTAILNGDVIPLCEDFTDDWGITVYIGDFVPATELTITGSMLKNPGFADGEAKYCWPPFDSNEADGLFLFGNSFLQHFYTVFDFGGNLPTNYSARIGLGPLKDEYKPVL</sequence>
<dbReference type="GO" id="GO:0006508">
    <property type="term" value="P:proteolysis"/>
    <property type="evidence" value="ECO:0007669"/>
    <property type="project" value="InterPro"/>
</dbReference>
<dbReference type="OrthoDB" id="771136at2759"/>
<name>F0XF36_GROCL</name>
<evidence type="ECO:0000313" key="6">
    <source>
        <dbReference type="EMBL" id="EFX04034.1"/>
    </source>
</evidence>
<dbReference type="MEROPS" id="A01.081"/>
<feature type="disulfide bond" evidence="3">
    <location>
        <begin position="60"/>
        <end position="67"/>
    </location>
</feature>
<feature type="active site" evidence="2">
    <location>
        <position position="47"/>
    </location>
</feature>
<dbReference type="PANTHER" id="PTHR47966">
    <property type="entry name" value="BETA-SITE APP-CLEAVING ENZYME, ISOFORM A-RELATED"/>
    <property type="match status" value="1"/>
</dbReference>
<feature type="active site" evidence="2">
    <location>
        <position position="252"/>
    </location>
</feature>
<dbReference type="InterPro" id="IPR033121">
    <property type="entry name" value="PEPTIDASE_A1"/>
</dbReference>
<dbReference type="GeneID" id="25982099"/>
<dbReference type="GO" id="GO:0000324">
    <property type="term" value="C:fungal-type vacuole"/>
    <property type="evidence" value="ECO:0007669"/>
    <property type="project" value="TreeGrafter"/>
</dbReference>
<dbReference type="AlphaFoldDB" id="F0XF36"/>
<dbReference type="GO" id="GO:0004190">
    <property type="term" value="F:aspartic-type endopeptidase activity"/>
    <property type="evidence" value="ECO:0007669"/>
    <property type="project" value="InterPro"/>
</dbReference>
<dbReference type="Proteomes" id="UP000007796">
    <property type="component" value="Unassembled WGS sequence"/>
</dbReference>
<reference evidence="6 7" key="1">
    <citation type="journal article" date="2011" name="Proc. Natl. Acad. Sci. U.S.A.">
        <title>Genome and transcriptome analyses of the mountain pine beetle-fungal symbiont Grosmannia clavigera, a lodgepole pine pathogen.</title>
        <authorList>
            <person name="DiGuistini S."/>
            <person name="Wang Y."/>
            <person name="Liao N.Y."/>
            <person name="Taylor G."/>
            <person name="Tanguay P."/>
            <person name="Feau N."/>
            <person name="Henrissat B."/>
            <person name="Chan S.K."/>
            <person name="Hesse-Orce U."/>
            <person name="Alamouti S.M."/>
            <person name="Tsui C.K.M."/>
            <person name="Docking R.T."/>
            <person name="Levasseur A."/>
            <person name="Haridas S."/>
            <person name="Robertson G."/>
            <person name="Birol I."/>
            <person name="Holt R.A."/>
            <person name="Marra M.A."/>
            <person name="Hamelin R.C."/>
            <person name="Hirst M."/>
            <person name="Jones S.J.M."/>
            <person name="Bohlmann J."/>
            <person name="Breuil C."/>
        </authorList>
    </citation>
    <scope>NUCLEOTIDE SEQUENCE [LARGE SCALE GENOMIC DNA]</scope>
    <source>
        <strain evidence="7">kw1407 / UAMH 11150</strain>
    </source>
</reference>
<evidence type="ECO:0000313" key="7">
    <source>
        <dbReference type="Proteomes" id="UP000007796"/>
    </source>
</evidence>
<dbReference type="Gene3D" id="2.40.70.10">
    <property type="entry name" value="Acid Proteases"/>
    <property type="match status" value="2"/>
</dbReference>
<dbReference type="HOGENOM" id="CLU_062498_0_0_1"/>
<accession>F0XF36</accession>
<dbReference type="InterPro" id="IPR021109">
    <property type="entry name" value="Peptidase_aspartic_dom_sf"/>
</dbReference>
<organism evidence="7">
    <name type="scientific">Grosmannia clavigera (strain kw1407 / UAMH 11150)</name>
    <name type="common">Blue stain fungus</name>
    <name type="synonym">Graphiocladiella clavigera</name>
    <dbReference type="NCBI Taxonomy" id="655863"/>
    <lineage>
        <taxon>Eukaryota</taxon>
        <taxon>Fungi</taxon>
        <taxon>Dikarya</taxon>
        <taxon>Ascomycota</taxon>
        <taxon>Pezizomycotina</taxon>
        <taxon>Sordariomycetes</taxon>
        <taxon>Sordariomycetidae</taxon>
        <taxon>Ophiostomatales</taxon>
        <taxon>Ophiostomataceae</taxon>
        <taxon>Leptographium</taxon>
    </lineage>
</organism>
<feature type="chain" id="PRO_5012203847" evidence="4">
    <location>
        <begin position="16"/>
        <end position="384"/>
    </location>
</feature>
<dbReference type="EMBL" id="GL629765">
    <property type="protein sequence ID" value="EFX04034.1"/>
    <property type="molecule type" value="Genomic_DNA"/>
</dbReference>